<dbReference type="PANTHER" id="PTHR45676:SF62">
    <property type="entry name" value="RING-TYPE E3 UBIQUITIN TRANSFERASE"/>
    <property type="match status" value="1"/>
</dbReference>
<keyword evidence="1" id="KW-0479">Metal-binding</keyword>
<sequence>MSSAQTPLSDLQLAIWVTIIALLIIVAFLFCCDKGSRESLRTHPPQDIETGRPSNNQATQRQPPASQQAAAVPVLAGTIVIYKDGETKSNCADCAICLEELKDGDECRVPSKCKHIYHKLCIDKWLVKDTHCPLCRASVHDSEPTTQIVNTS</sequence>
<dbReference type="InterPro" id="IPR001841">
    <property type="entry name" value="Znf_RING"/>
</dbReference>
<dbReference type="InterPro" id="IPR013083">
    <property type="entry name" value="Znf_RING/FYVE/PHD"/>
</dbReference>
<dbReference type="KEGG" id="tcc:18612199"/>
<keyword evidence="1" id="KW-0862">Zinc</keyword>
<dbReference type="GO" id="GO:0008270">
    <property type="term" value="F:zinc ion binding"/>
    <property type="evidence" value="ECO:0007669"/>
    <property type="project" value="UniProtKB-KW"/>
</dbReference>
<dbReference type="OrthoDB" id="9984778at2759"/>
<evidence type="ECO:0000256" key="2">
    <source>
        <dbReference type="SAM" id="MobiDB-lite"/>
    </source>
</evidence>
<feature type="region of interest" description="Disordered" evidence="2">
    <location>
        <begin position="39"/>
        <end position="70"/>
    </location>
</feature>
<dbReference type="PANTHER" id="PTHR45676">
    <property type="entry name" value="RING-H2 FINGER PROTEIN ATL51-RELATED"/>
    <property type="match status" value="1"/>
</dbReference>
<dbReference type="UniPathway" id="UPA00143"/>
<dbReference type="PROSITE" id="PS50089">
    <property type="entry name" value="ZF_RING_2"/>
    <property type="match status" value="1"/>
</dbReference>
<evidence type="ECO:0000313" key="5">
    <source>
        <dbReference type="EMBL" id="EOX93077.1"/>
    </source>
</evidence>
<dbReference type="eggNOG" id="KOG0800">
    <property type="taxonomic scope" value="Eukaryota"/>
</dbReference>
<feature type="compositionally biased region" description="Low complexity" evidence="2">
    <location>
        <begin position="57"/>
        <end position="70"/>
    </location>
</feature>
<proteinExistence type="predicted"/>
<reference evidence="5 6" key="1">
    <citation type="journal article" date="2013" name="Genome Biol.">
        <title>The genome sequence of the most widely cultivated cacao type and its use to identify candidate genes regulating pod color.</title>
        <authorList>
            <person name="Motamayor J.C."/>
            <person name="Mockaitis K."/>
            <person name="Schmutz J."/>
            <person name="Haiminen N."/>
            <person name="Iii D.L."/>
            <person name="Cornejo O."/>
            <person name="Findley S.D."/>
            <person name="Zheng P."/>
            <person name="Utro F."/>
            <person name="Royaert S."/>
            <person name="Saski C."/>
            <person name="Jenkins J."/>
            <person name="Podicheti R."/>
            <person name="Zhao M."/>
            <person name="Scheffler B.E."/>
            <person name="Stack J.C."/>
            <person name="Feltus F.A."/>
            <person name="Mustiga G.M."/>
            <person name="Amores F."/>
            <person name="Phillips W."/>
            <person name="Marelli J.P."/>
            <person name="May G.D."/>
            <person name="Shapiro H."/>
            <person name="Ma J."/>
            <person name="Bustamante C.D."/>
            <person name="Schnell R.J."/>
            <person name="Main D."/>
            <person name="Gilbert D."/>
            <person name="Parida L."/>
            <person name="Kuhn D.N."/>
        </authorList>
    </citation>
    <scope>NUCLEOTIDE SEQUENCE [LARGE SCALE GENOMIC DNA]</scope>
    <source>
        <strain evidence="6">cv. Matina 1-6</strain>
    </source>
</reference>
<evidence type="ECO:0000256" key="3">
    <source>
        <dbReference type="SAM" id="Phobius"/>
    </source>
</evidence>
<dbReference type="SMART" id="SM00184">
    <property type="entry name" value="RING"/>
    <property type="match status" value="1"/>
</dbReference>
<keyword evidence="3" id="KW-0472">Membrane</keyword>
<accession>A0A061DKW1</accession>
<dbReference type="OMA" id="VRPRAND"/>
<keyword evidence="1" id="KW-0863">Zinc-finger</keyword>
<dbReference type="SMR" id="A0A061DKW1"/>
<protein>
    <submittedName>
        <fullName evidence="5">RING-H2 finger protein ATL5F, putative</fullName>
    </submittedName>
</protein>
<gene>
    <name evidence="5" type="ORF">TCM_001923</name>
</gene>
<dbReference type="GO" id="GO:0016567">
    <property type="term" value="P:protein ubiquitination"/>
    <property type="evidence" value="ECO:0000318"/>
    <property type="project" value="GO_Central"/>
</dbReference>
<feature type="domain" description="RING-type" evidence="4">
    <location>
        <begin position="94"/>
        <end position="136"/>
    </location>
</feature>
<name>A0A061DKW1_THECC</name>
<dbReference type="Proteomes" id="UP000026915">
    <property type="component" value="Chromosome 1"/>
</dbReference>
<keyword evidence="3" id="KW-1133">Transmembrane helix</keyword>
<dbReference type="SUPFAM" id="SSF57850">
    <property type="entry name" value="RING/U-box"/>
    <property type="match status" value="1"/>
</dbReference>
<dbReference type="Gramene" id="Tc01v2_t014040.1">
    <property type="protein sequence ID" value="Tc01v2_p014040.1"/>
    <property type="gene ID" value="Tc01v2_g014040"/>
</dbReference>
<evidence type="ECO:0000256" key="1">
    <source>
        <dbReference type="PROSITE-ProRule" id="PRU00175"/>
    </source>
</evidence>
<evidence type="ECO:0000259" key="4">
    <source>
        <dbReference type="PROSITE" id="PS50089"/>
    </source>
</evidence>
<keyword evidence="3" id="KW-0812">Transmembrane</keyword>
<dbReference type="AlphaFoldDB" id="A0A061DKW1"/>
<dbReference type="Gramene" id="EOX93077">
    <property type="protein sequence ID" value="EOX93077"/>
    <property type="gene ID" value="TCM_001923"/>
</dbReference>
<dbReference type="Pfam" id="PF13639">
    <property type="entry name" value="zf-RING_2"/>
    <property type="match status" value="1"/>
</dbReference>
<feature type="transmembrane region" description="Helical" evidence="3">
    <location>
        <begin position="13"/>
        <end position="32"/>
    </location>
</feature>
<dbReference type="Gene3D" id="3.30.40.10">
    <property type="entry name" value="Zinc/RING finger domain, C3HC4 (zinc finger)"/>
    <property type="match status" value="1"/>
</dbReference>
<dbReference type="EMBL" id="CM001879">
    <property type="protein sequence ID" value="EOX93077.1"/>
    <property type="molecule type" value="Genomic_DNA"/>
</dbReference>
<dbReference type="HOGENOM" id="CLU_1725592_0_0_1"/>
<evidence type="ECO:0000313" key="6">
    <source>
        <dbReference type="Proteomes" id="UP000026915"/>
    </source>
</evidence>
<dbReference type="FunCoup" id="A0A061DKW1">
    <property type="interactions" value="905"/>
</dbReference>
<dbReference type="InParanoid" id="A0A061DKW1"/>
<keyword evidence="6" id="KW-1185">Reference proteome</keyword>
<organism evidence="5 6">
    <name type="scientific">Theobroma cacao</name>
    <name type="common">Cacao</name>
    <name type="synonym">Cocoa</name>
    <dbReference type="NCBI Taxonomy" id="3641"/>
    <lineage>
        <taxon>Eukaryota</taxon>
        <taxon>Viridiplantae</taxon>
        <taxon>Streptophyta</taxon>
        <taxon>Embryophyta</taxon>
        <taxon>Tracheophyta</taxon>
        <taxon>Spermatophyta</taxon>
        <taxon>Magnoliopsida</taxon>
        <taxon>eudicotyledons</taxon>
        <taxon>Gunneridae</taxon>
        <taxon>Pentapetalae</taxon>
        <taxon>rosids</taxon>
        <taxon>malvids</taxon>
        <taxon>Malvales</taxon>
        <taxon>Malvaceae</taxon>
        <taxon>Byttnerioideae</taxon>
        <taxon>Theobroma</taxon>
    </lineage>
</organism>
<feature type="compositionally biased region" description="Basic and acidic residues" evidence="2">
    <location>
        <begin position="39"/>
        <end position="50"/>
    </location>
</feature>